<reference evidence="2 3" key="1">
    <citation type="journal article" date="2022" name="bioRxiv">
        <title>Genomics of Preaxostyla Flagellates Illuminates Evolutionary Transitions and the Path Towards Mitochondrial Loss.</title>
        <authorList>
            <person name="Novak L.V.F."/>
            <person name="Treitli S.C."/>
            <person name="Pyrih J."/>
            <person name="Halakuc P."/>
            <person name="Pipaliya S.V."/>
            <person name="Vacek V."/>
            <person name="Brzon O."/>
            <person name="Soukal P."/>
            <person name="Eme L."/>
            <person name="Dacks J.B."/>
            <person name="Karnkowska A."/>
            <person name="Elias M."/>
            <person name="Hampl V."/>
        </authorList>
    </citation>
    <scope>NUCLEOTIDE SEQUENCE [LARGE SCALE GENOMIC DNA]</scope>
    <source>
        <strain evidence="2">NAU3</strain>
        <tissue evidence="2">Gut</tissue>
    </source>
</reference>
<comment type="caution">
    <text evidence="2">The sequence shown here is derived from an EMBL/GenBank/DDBJ whole genome shotgun (WGS) entry which is preliminary data.</text>
</comment>
<keyword evidence="3" id="KW-1185">Reference proteome</keyword>
<dbReference type="Proteomes" id="UP001281761">
    <property type="component" value="Unassembled WGS sequence"/>
</dbReference>
<dbReference type="SUPFAM" id="SSF54001">
    <property type="entry name" value="Cysteine proteinases"/>
    <property type="match status" value="1"/>
</dbReference>
<gene>
    <name evidence="2" type="ORF">BLNAU_13414</name>
</gene>
<protein>
    <recommendedName>
        <fullName evidence="1">USP domain-containing protein</fullName>
    </recommendedName>
</protein>
<dbReference type="CDD" id="cd02257">
    <property type="entry name" value="Peptidase_C19"/>
    <property type="match status" value="1"/>
</dbReference>
<dbReference type="Gene3D" id="3.90.70.10">
    <property type="entry name" value="Cysteine proteinases"/>
    <property type="match status" value="1"/>
</dbReference>
<accession>A0ABQ9XKE5</accession>
<dbReference type="InterPro" id="IPR038765">
    <property type="entry name" value="Papain-like_cys_pep_sf"/>
</dbReference>
<feature type="domain" description="USP" evidence="1">
    <location>
        <begin position="1"/>
        <end position="100"/>
    </location>
</feature>
<dbReference type="PROSITE" id="PS50235">
    <property type="entry name" value="USP_3"/>
    <property type="match status" value="1"/>
</dbReference>
<dbReference type="PROSITE" id="PS00973">
    <property type="entry name" value="USP_2"/>
    <property type="match status" value="1"/>
</dbReference>
<proteinExistence type="predicted"/>
<evidence type="ECO:0000259" key="1">
    <source>
        <dbReference type="PROSITE" id="PS50235"/>
    </source>
</evidence>
<evidence type="ECO:0000313" key="2">
    <source>
        <dbReference type="EMBL" id="KAK2951675.1"/>
    </source>
</evidence>
<dbReference type="EMBL" id="JARBJD010000115">
    <property type="protein sequence ID" value="KAK2951675.1"/>
    <property type="molecule type" value="Genomic_DNA"/>
</dbReference>
<organism evidence="2 3">
    <name type="scientific">Blattamonas nauphoetae</name>
    <dbReference type="NCBI Taxonomy" id="2049346"/>
    <lineage>
        <taxon>Eukaryota</taxon>
        <taxon>Metamonada</taxon>
        <taxon>Preaxostyla</taxon>
        <taxon>Oxymonadida</taxon>
        <taxon>Blattamonas</taxon>
    </lineage>
</organism>
<dbReference type="InterPro" id="IPR018200">
    <property type="entry name" value="USP_CS"/>
</dbReference>
<dbReference type="InterPro" id="IPR028889">
    <property type="entry name" value="USP"/>
</dbReference>
<dbReference type="Pfam" id="PF00443">
    <property type="entry name" value="UCH"/>
    <property type="match status" value="1"/>
</dbReference>
<sequence length="160" mass="17784">MWPRNAQIGPDQVQFERFVITSKQLAFGVEEAKHKYSLRSIIVHKGDSVSHGHYEAYSQLPNSAQWIHCNDARTQMMNRDEILAKPEVQKNCYLVFPEPPSSPIFSFPIISVPCVANEAVTPSETGVFMTTMHSMPSATAIRINTSTGGQPRRGHMSAGP</sequence>
<dbReference type="InterPro" id="IPR001394">
    <property type="entry name" value="Peptidase_C19_UCH"/>
</dbReference>
<evidence type="ECO:0000313" key="3">
    <source>
        <dbReference type="Proteomes" id="UP001281761"/>
    </source>
</evidence>
<name>A0ABQ9XKE5_9EUKA</name>